<evidence type="ECO:0000313" key="3">
    <source>
        <dbReference type="Proteomes" id="UP000825100"/>
    </source>
</evidence>
<name>A0ABM7QXE4_LATCU</name>
<dbReference type="EMBL" id="AP024686">
    <property type="protein sequence ID" value="BCX31493.1"/>
    <property type="molecule type" value="Genomic_DNA"/>
</dbReference>
<sequence length="65" mass="7128">MIDYLIIAEKPSAGKKIASALGGMAGNFDGHSYKILCSQGHIIEFKEPHEMVPINQIGKLLYLVK</sequence>
<reference evidence="2 3" key="1">
    <citation type="submission" date="2021-05" db="EMBL/GenBank/DDBJ databases">
        <title>Complete Genome Sequence of Latilactobacillus sp. Strain WDN19, a High D-Aspartate-producing Lactic Acid Bacterium Isolated from a Japanese Pickle.</title>
        <authorList>
            <person name="Kajitani K."/>
            <person name="Takahashi S."/>
        </authorList>
    </citation>
    <scope>NUCLEOTIDE SEQUENCE [LARGE SCALE GENOMIC DNA]</scope>
    <source>
        <strain evidence="2 3">WDN19</strain>
        <plasmid evidence="2 3">WDN19_con2</plasmid>
    </source>
</reference>
<proteinExistence type="predicted"/>
<evidence type="ECO:0000313" key="2">
    <source>
        <dbReference type="EMBL" id="BCX31493.1"/>
    </source>
</evidence>
<dbReference type="SUPFAM" id="SSF56712">
    <property type="entry name" value="Prokaryotic type I DNA topoisomerase"/>
    <property type="match status" value="1"/>
</dbReference>
<evidence type="ECO:0000259" key="1">
    <source>
        <dbReference type="Pfam" id="PF01751"/>
    </source>
</evidence>
<organism evidence="2 3">
    <name type="scientific">Latilactobacillus curvatus</name>
    <name type="common">Lactobacillus curvatus</name>
    <dbReference type="NCBI Taxonomy" id="28038"/>
    <lineage>
        <taxon>Bacteria</taxon>
        <taxon>Bacillati</taxon>
        <taxon>Bacillota</taxon>
        <taxon>Bacilli</taxon>
        <taxon>Lactobacillales</taxon>
        <taxon>Lactobacillaceae</taxon>
        <taxon>Latilactobacillus</taxon>
    </lineage>
</organism>
<dbReference type="InterPro" id="IPR006171">
    <property type="entry name" value="TOPRIM_dom"/>
</dbReference>
<geneLocation type="plasmid" evidence="2 3">
    <name>WDN19_con2</name>
</geneLocation>
<gene>
    <name evidence="2" type="ORF">LTWDN19_20600</name>
</gene>
<dbReference type="Proteomes" id="UP000825100">
    <property type="component" value="Plasmid WDN19_con2"/>
</dbReference>
<dbReference type="RefSeq" id="WP_089535218.1">
    <property type="nucleotide sequence ID" value="NZ_AP024686.1"/>
</dbReference>
<keyword evidence="2" id="KW-0614">Plasmid</keyword>
<dbReference type="Pfam" id="PF01751">
    <property type="entry name" value="Toprim"/>
    <property type="match status" value="1"/>
</dbReference>
<feature type="domain" description="Toprim" evidence="1">
    <location>
        <begin position="5"/>
        <end position="47"/>
    </location>
</feature>
<protein>
    <recommendedName>
        <fullName evidence="1">Toprim domain-containing protein</fullName>
    </recommendedName>
</protein>
<dbReference type="InterPro" id="IPR023405">
    <property type="entry name" value="Topo_IA_core_domain"/>
</dbReference>
<keyword evidence="3" id="KW-1185">Reference proteome</keyword>
<accession>A0ABM7QXE4</accession>
<dbReference type="Gene3D" id="3.40.50.140">
    <property type="match status" value="1"/>
</dbReference>